<protein>
    <recommendedName>
        <fullName evidence="3">Beta-ketoacyl synthase, N-terminal domain</fullName>
    </recommendedName>
</protein>
<dbReference type="Proteomes" id="UP000190637">
    <property type="component" value="Unassembled WGS sequence"/>
</dbReference>
<reference evidence="1 2" key="1">
    <citation type="submission" date="2017-02" db="EMBL/GenBank/DDBJ databases">
        <authorList>
            <person name="Peterson S.W."/>
        </authorList>
    </citation>
    <scope>NUCLEOTIDE SEQUENCE [LARGE SCALE GENOMIC DNA]</scope>
    <source>
        <strain evidence="1 2">DSM 45154</strain>
    </source>
</reference>
<dbReference type="InterPro" id="IPR016039">
    <property type="entry name" value="Thiolase-like"/>
</dbReference>
<dbReference type="SUPFAM" id="SSF53901">
    <property type="entry name" value="Thiolase-like"/>
    <property type="match status" value="1"/>
</dbReference>
<dbReference type="OrthoDB" id="4151099at2"/>
<dbReference type="GO" id="GO:0016746">
    <property type="term" value="F:acyltransferase activity"/>
    <property type="evidence" value="ECO:0007669"/>
    <property type="project" value="InterPro"/>
</dbReference>
<gene>
    <name evidence="1" type="ORF">SAMN02745673_04434</name>
</gene>
<keyword evidence="2" id="KW-1185">Reference proteome</keyword>
<evidence type="ECO:0008006" key="3">
    <source>
        <dbReference type="Google" id="ProtNLM"/>
    </source>
</evidence>
<accession>A0A1T4T409</accession>
<organism evidence="1 2">
    <name type="scientific">Marinactinospora thermotolerans DSM 45154</name>
    <dbReference type="NCBI Taxonomy" id="1122192"/>
    <lineage>
        <taxon>Bacteria</taxon>
        <taxon>Bacillati</taxon>
        <taxon>Actinomycetota</taxon>
        <taxon>Actinomycetes</taxon>
        <taxon>Streptosporangiales</taxon>
        <taxon>Nocardiopsidaceae</taxon>
        <taxon>Marinactinospora</taxon>
    </lineage>
</organism>
<dbReference type="AlphaFoldDB" id="A0A1T4T409"/>
<proteinExistence type="predicted"/>
<dbReference type="Gene3D" id="3.40.47.10">
    <property type="match status" value="1"/>
</dbReference>
<name>A0A1T4T409_9ACTN</name>
<dbReference type="EMBL" id="FUWS01000014">
    <property type="protein sequence ID" value="SKA35212.1"/>
    <property type="molecule type" value="Genomic_DNA"/>
</dbReference>
<evidence type="ECO:0000313" key="1">
    <source>
        <dbReference type="EMBL" id="SKA35212.1"/>
    </source>
</evidence>
<sequence>MTQTTPPRCVVTAVTAARVDLTELWRAHGEGEPGWPAVTRLTTALSDRLVDLARGTLERSRAEPARVSLLLGSLYGTGHVAESIRQRLDAKGARWLDPEAFLHFTPHGMTASLCMRLGLAGYAATLLGPAAGIQTVAQAVRRIRVGGDPSVLCGAFDFLSPAAAARVGDGEHATGTAAFLLVEAREEARRRDVGGLAGLRSVEIVEEAGWCSGAAALPPGSAASGVLATLAERLREPGSEGRELTVEAPGARARYRIRLVREPEGNRG</sequence>
<dbReference type="STRING" id="1122192.SAMN02745673_04434"/>
<evidence type="ECO:0000313" key="2">
    <source>
        <dbReference type="Proteomes" id="UP000190637"/>
    </source>
</evidence>
<dbReference type="RefSeq" id="WP_078763669.1">
    <property type="nucleotide sequence ID" value="NZ_FUWS01000014.1"/>
</dbReference>